<evidence type="ECO:0000313" key="1">
    <source>
        <dbReference type="EMBL" id="KAE9408211.1"/>
    </source>
</evidence>
<dbReference type="AlphaFoldDB" id="A0A6A4IC47"/>
<organism evidence="1 2">
    <name type="scientific">Gymnopus androsaceus JB14</name>
    <dbReference type="NCBI Taxonomy" id="1447944"/>
    <lineage>
        <taxon>Eukaryota</taxon>
        <taxon>Fungi</taxon>
        <taxon>Dikarya</taxon>
        <taxon>Basidiomycota</taxon>
        <taxon>Agaricomycotina</taxon>
        <taxon>Agaricomycetes</taxon>
        <taxon>Agaricomycetidae</taxon>
        <taxon>Agaricales</taxon>
        <taxon>Marasmiineae</taxon>
        <taxon>Omphalotaceae</taxon>
        <taxon>Gymnopus</taxon>
    </lineage>
</organism>
<reference evidence="1" key="1">
    <citation type="journal article" date="2019" name="Environ. Microbiol.">
        <title>Fungal ecological strategies reflected in gene transcription - a case study of two litter decomposers.</title>
        <authorList>
            <person name="Barbi F."/>
            <person name="Kohler A."/>
            <person name="Barry K."/>
            <person name="Baskaran P."/>
            <person name="Daum C."/>
            <person name="Fauchery L."/>
            <person name="Ihrmark K."/>
            <person name="Kuo A."/>
            <person name="LaButti K."/>
            <person name="Lipzen A."/>
            <person name="Morin E."/>
            <person name="Grigoriev I.V."/>
            <person name="Henrissat B."/>
            <person name="Lindahl B."/>
            <person name="Martin F."/>
        </authorList>
    </citation>
    <scope>NUCLEOTIDE SEQUENCE</scope>
    <source>
        <strain evidence="1">JB14</strain>
    </source>
</reference>
<sequence>MALVVQGALVVDGTRFRYLGWQSQRRNSLGIFNDFNLTGQDRVKSNAIAMHMLFYPLIYIIPRRPLSFSNVGLVSPQSTTAARNTPISPNNELPPSWKITPQTMPTELPMLHITTPCRSSISM</sequence>
<dbReference type="OrthoDB" id="100006at2759"/>
<dbReference type="Proteomes" id="UP000799118">
    <property type="component" value="Unassembled WGS sequence"/>
</dbReference>
<dbReference type="EMBL" id="ML769392">
    <property type="protein sequence ID" value="KAE9408211.1"/>
    <property type="molecule type" value="Genomic_DNA"/>
</dbReference>
<gene>
    <name evidence="1" type="ORF">BT96DRAFT_26819</name>
</gene>
<accession>A0A6A4IC47</accession>
<name>A0A6A4IC47_9AGAR</name>
<keyword evidence="2" id="KW-1185">Reference proteome</keyword>
<protein>
    <submittedName>
        <fullName evidence="1">Uncharacterized protein</fullName>
    </submittedName>
</protein>
<evidence type="ECO:0000313" key="2">
    <source>
        <dbReference type="Proteomes" id="UP000799118"/>
    </source>
</evidence>
<proteinExistence type="predicted"/>